<reference evidence="13 14" key="1">
    <citation type="submission" date="2016-11" db="EMBL/GenBank/DDBJ databases">
        <authorList>
            <person name="Jaros S."/>
            <person name="Januszkiewicz K."/>
            <person name="Wedrychowicz H."/>
        </authorList>
    </citation>
    <scope>NUCLEOTIDE SEQUENCE [LARGE SCALE GENOMIC DNA]</scope>
    <source>
        <strain evidence="13 14">DSM 21758</strain>
    </source>
</reference>
<dbReference type="GO" id="GO:0003700">
    <property type="term" value="F:DNA-binding transcription factor activity"/>
    <property type="evidence" value="ECO:0007669"/>
    <property type="project" value="InterPro"/>
</dbReference>
<keyword evidence="5" id="KW-0902">Two-component regulatory system</keyword>
<dbReference type="InterPro" id="IPR020449">
    <property type="entry name" value="Tscrpt_reg_AraC-type_HTH"/>
</dbReference>
<feature type="domain" description="HTH araC/xylS-type" evidence="11">
    <location>
        <begin position="412"/>
        <end position="510"/>
    </location>
</feature>
<dbReference type="PRINTS" id="PR00032">
    <property type="entry name" value="HTHARAC"/>
</dbReference>
<sequence length="513" mass="59734">MCRVLIVDDENLIVEGLKAIIPWKELGVKEIFTANDGEEALEIFDKNKIDILISDISMPKMNGLELIKNVKSISSSTKSIILSGYDDFAYAKEAIYLGIENYILKPINEEELTETIKLTIDKIRDEELEKNIEQEELDTIKDNIYKRWITNKISIYELEKREFVLTIGLQYSSYVVALVKIKDKSNDLNKIKSFLQQLVKEKQGQVLLLDNNILAVILAKDTEVDNEKLYYYFKDVISEFKKEREEDIFISIGHVVNNPSSLYKSFERAEYLQDYLLQYGYNSVASDYKINKSKQKLKDNLGIDMGVFNKLLLEQDSKAIDKYLEETFYTLRITEGITPDKIKNISIKLLLCLKKAADELTVNDYKINEYLNNLIEYMATNETIYELEDTLREECHEFIKDIGSYEYTPVIRQVVNYVNLNYNEKLSLKTLSQSYNINTSYLGQVFTKEVGMSFSDYVNKVKNEKAKELLLTSNLKINDIAKTVGFEDTSYFYRKFKNYFGVNPQAFREAKQY</sequence>
<dbReference type="EMBL" id="FQZB01000011">
    <property type="protein sequence ID" value="SHJ87292.1"/>
    <property type="molecule type" value="Genomic_DNA"/>
</dbReference>
<dbReference type="PROSITE" id="PS01124">
    <property type="entry name" value="HTH_ARAC_FAMILY_2"/>
    <property type="match status" value="1"/>
</dbReference>
<comment type="function">
    <text evidence="9">May play the central regulatory role in sporulation. It may be an element of the effector pathway responsible for the activation of sporulation genes in response to nutritional stress. Spo0A may act in concert with spo0H (a sigma factor) to control the expression of some genes that are critical to the sporulation process.</text>
</comment>
<dbReference type="RefSeq" id="WP_072988768.1">
    <property type="nucleotide sequence ID" value="NZ_FQZB01000011.1"/>
</dbReference>
<dbReference type="PANTHER" id="PTHR42713">
    <property type="entry name" value="HISTIDINE KINASE-RELATED"/>
    <property type="match status" value="1"/>
</dbReference>
<dbReference type="Pfam" id="PF12833">
    <property type="entry name" value="HTH_18"/>
    <property type="match status" value="1"/>
</dbReference>
<keyword evidence="7" id="KW-0238">DNA-binding</keyword>
<dbReference type="SUPFAM" id="SSF52172">
    <property type="entry name" value="CheY-like"/>
    <property type="match status" value="1"/>
</dbReference>
<dbReference type="GO" id="GO:0043565">
    <property type="term" value="F:sequence-specific DNA binding"/>
    <property type="evidence" value="ECO:0007669"/>
    <property type="project" value="InterPro"/>
</dbReference>
<gene>
    <name evidence="13" type="ORF">SAMN02745163_02772</name>
</gene>
<evidence type="ECO:0000256" key="5">
    <source>
        <dbReference type="ARBA" id="ARBA00023012"/>
    </source>
</evidence>
<dbReference type="CDD" id="cd17536">
    <property type="entry name" value="REC_YesN-like"/>
    <property type="match status" value="1"/>
</dbReference>
<dbReference type="PROSITE" id="PS50110">
    <property type="entry name" value="RESPONSE_REGULATORY"/>
    <property type="match status" value="1"/>
</dbReference>
<name>A0A1M6MV46_9CLOT</name>
<organism evidence="13 14">
    <name type="scientific">Clostridium cavendishii DSM 21758</name>
    <dbReference type="NCBI Taxonomy" id="1121302"/>
    <lineage>
        <taxon>Bacteria</taxon>
        <taxon>Bacillati</taxon>
        <taxon>Bacillota</taxon>
        <taxon>Clostridia</taxon>
        <taxon>Eubacteriales</taxon>
        <taxon>Clostridiaceae</taxon>
        <taxon>Clostridium</taxon>
    </lineage>
</organism>
<dbReference type="Pfam" id="PF00072">
    <property type="entry name" value="Response_reg"/>
    <property type="match status" value="1"/>
</dbReference>
<dbReference type="SUPFAM" id="SSF46689">
    <property type="entry name" value="Homeodomain-like"/>
    <property type="match status" value="2"/>
</dbReference>
<dbReference type="InterPro" id="IPR011006">
    <property type="entry name" value="CheY-like_superfamily"/>
</dbReference>
<evidence type="ECO:0000256" key="2">
    <source>
        <dbReference type="ARBA" id="ARBA00018672"/>
    </source>
</evidence>
<keyword evidence="4 10" id="KW-0597">Phosphoprotein</keyword>
<accession>A0A1M6MV46</accession>
<protein>
    <recommendedName>
        <fullName evidence="2">Stage 0 sporulation protein A homolog</fullName>
    </recommendedName>
</protein>
<evidence type="ECO:0000256" key="6">
    <source>
        <dbReference type="ARBA" id="ARBA00023015"/>
    </source>
</evidence>
<dbReference type="Proteomes" id="UP000184310">
    <property type="component" value="Unassembled WGS sequence"/>
</dbReference>
<dbReference type="InterPro" id="IPR018060">
    <property type="entry name" value="HTH_AraC"/>
</dbReference>
<proteinExistence type="predicted"/>
<feature type="modified residue" description="4-aspartylphosphate" evidence="10">
    <location>
        <position position="55"/>
    </location>
</feature>
<evidence type="ECO:0000256" key="1">
    <source>
        <dbReference type="ARBA" id="ARBA00004496"/>
    </source>
</evidence>
<feature type="domain" description="Response regulatory" evidence="12">
    <location>
        <begin position="3"/>
        <end position="120"/>
    </location>
</feature>
<keyword evidence="6" id="KW-0805">Transcription regulation</keyword>
<evidence type="ECO:0000256" key="7">
    <source>
        <dbReference type="ARBA" id="ARBA00023125"/>
    </source>
</evidence>
<evidence type="ECO:0000256" key="9">
    <source>
        <dbReference type="ARBA" id="ARBA00024867"/>
    </source>
</evidence>
<evidence type="ECO:0000313" key="14">
    <source>
        <dbReference type="Proteomes" id="UP000184310"/>
    </source>
</evidence>
<dbReference type="GO" id="GO:0000160">
    <property type="term" value="P:phosphorelay signal transduction system"/>
    <property type="evidence" value="ECO:0007669"/>
    <property type="project" value="UniProtKB-KW"/>
</dbReference>
<evidence type="ECO:0000256" key="3">
    <source>
        <dbReference type="ARBA" id="ARBA00022490"/>
    </source>
</evidence>
<dbReference type="InterPro" id="IPR001789">
    <property type="entry name" value="Sig_transdc_resp-reg_receiver"/>
</dbReference>
<keyword evidence="14" id="KW-1185">Reference proteome</keyword>
<evidence type="ECO:0000259" key="12">
    <source>
        <dbReference type="PROSITE" id="PS50110"/>
    </source>
</evidence>
<evidence type="ECO:0000313" key="13">
    <source>
        <dbReference type="EMBL" id="SHJ87292.1"/>
    </source>
</evidence>
<dbReference type="SMART" id="SM00342">
    <property type="entry name" value="HTH_ARAC"/>
    <property type="match status" value="1"/>
</dbReference>
<comment type="subcellular location">
    <subcellularLocation>
        <location evidence="1">Cytoplasm</location>
    </subcellularLocation>
</comment>
<dbReference type="Gene3D" id="3.40.50.2300">
    <property type="match status" value="1"/>
</dbReference>
<dbReference type="SMART" id="SM00448">
    <property type="entry name" value="REC"/>
    <property type="match status" value="1"/>
</dbReference>
<dbReference type="PANTHER" id="PTHR42713:SF3">
    <property type="entry name" value="TRANSCRIPTIONAL REGULATORY PROTEIN HPTR"/>
    <property type="match status" value="1"/>
</dbReference>
<dbReference type="STRING" id="1121302.SAMN02745163_02772"/>
<dbReference type="OrthoDB" id="9794370at2"/>
<dbReference type="InterPro" id="IPR051552">
    <property type="entry name" value="HptR"/>
</dbReference>
<evidence type="ECO:0000256" key="8">
    <source>
        <dbReference type="ARBA" id="ARBA00023163"/>
    </source>
</evidence>
<evidence type="ECO:0000256" key="4">
    <source>
        <dbReference type="ARBA" id="ARBA00022553"/>
    </source>
</evidence>
<dbReference type="InterPro" id="IPR009057">
    <property type="entry name" value="Homeodomain-like_sf"/>
</dbReference>
<dbReference type="Gene3D" id="1.10.10.60">
    <property type="entry name" value="Homeodomain-like"/>
    <property type="match status" value="2"/>
</dbReference>
<keyword evidence="8" id="KW-0804">Transcription</keyword>
<dbReference type="GO" id="GO:0005737">
    <property type="term" value="C:cytoplasm"/>
    <property type="evidence" value="ECO:0007669"/>
    <property type="project" value="UniProtKB-SubCell"/>
</dbReference>
<keyword evidence="3" id="KW-0963">Cytoplasm</keyword>
<evidence type="ECO:0000259" key="11">
    <source>
        <dbReference type="PROSITE" id="PS01124"/>
    </source>
</evidence>
<dbReference type="AlphaFoldDB" id="A0A1M6MV46"/>
<evidence type="ECO:0000256" key="10">
    <source>
        <dbReference type="PROSITE-ProRule" id="PRU00169"/>
    </source>
</evidence>